<dbReference type="InterPro" id="IPR013216">
    <property type="entry name" value="Methyltransf_11"/>
</dbReference>
<gene>
    <name evidence="3" type="ORF">EMPS_04713</name>
</gene>
<dbReference type="SUPFAM" id="SSF53335">
    <property type="entry name" value="S-adenosyl-L-methionine-dependent methyltransferases"/>
    <property type="match status" value="1"/>
</dbReference>
<dbReference type="Proteomes" id="UP000827284">
    <property type="component" value="Unassembled WGS sequence"/>
</dbReference>
<evidence type="ECO:0000256" key="1">
    <source>
        <dbReference type="SAM" id="MobiDB-lite"/>
    </source>
</evidence>
<protein>
    <recommendedName>
        <fullName evidence="2">Methyltransferase type 11 domain-containing protein</fullName>
    </recommendedName>
</protein>
<dbReference type="PANTHER" id="PTHR43861:SF1">
    <property type="entry name" value="TRANS-ACONITATE 2-METHYLTRANSFERASE"/>
    <property type="match status" value="1"/>
</dbReference>
<dbReference type="InterPro" id="IPR029063">
    <property type="entry name" value="SAM-dependent_MTases_sf"/>
</dbReference>
<organism evidence="3 4">
    <name type="scientific">Entomortierella parvispora</name>
    <dbReference type="NCBI Taxonomy" id="205924"/>
    <lineage>
        <taxon>Eukaryota</taxon>
        <taxon>Fungi</taxon>
        <taxon>Fungi incertae sedis</taxon>
        <taxon>Mucoromycota</taxon>
        <taxon>Mortierellomycotina</taxon>
        <taxon>Mortierellomycetes</taxon>
        <taxon>Mortierellales</taxon>
        <taxon>Mortierellaceae</taxon>
        <taxon>Entomortierella</taxon>
    </lineage>
</organism>
<feature type="region of interest" description="Disordered" evidence="1">
    <location>
        <begin position="1"/>
        <end position="24"/>
    </location>
</feature>
<evidence type="ECO:0000313" key="4">
    <source>
        <dbReference type="Proteomes" id="UP000827284"/>
    </source>
</evidence>
<dbReference type="CDD" id="cd02440">
    <property type="entry name" value="AdoMet_MTases"/>
    <property type="match status" value="1"/>
</dbReference>
<dbReference type="AlphaFoldDB" id="A0A9P3LVN4"/>
<feature type="compositionally biased region" description="Low complexity" evidence="1">
    <location>
        <begin position="1"/>
        <end position="15"/>
    </location>
</feature>
<dbReference type="OrthoDB" id="6329284at2759"/>
<proteinExistence type="predicted"/>
<sequence>MVETASAAPATQQQSDNKDQWSSQKYDKHASFVPALGAPVLRLLDPKPHERILDLGAGDGVLTVELQKQCQSVVAVDASADMISAAQQIGCKDARVVDGHDLVDDQELASGQFDAVFSNAALHWMKRDPQRVVEGVYKCLKPSGRFVAECGGYMNCSEVRTGLHAALKKRGHNPEDYDPWFFPGTKTYTRMLEQQGFRVDSIELIPRLTPLNTDIKGWIETFGFTFMKPFEGDEETQREIREEVQNNLKFSQDDGVWSIMYVRLRFKATKI</sequence>
<name>A0A9P3LVN4_9FUNG</name>
<comment type="caution">
    <text evidence="3">The sequence shown here is derived from an EMBL/GenBank/DDBJ whole genome shotgun (WGS) entry which is preliminary data.</text>
</comment>
<feature type="domain" description="Methyltransferase type 11" evidence="2">
    <location>
        <begin position="53"/>
        <end position="147"/>
    </location>
</feature>
<evidence type="ECO:0000259" key="2">
    <source>
        <dbReference type="Pfam" id="PF08241"/>
    </source>
</evidence>
<dbReference type="EMBL" id="BQFW01000006">
    <property type="protein sequence ID" value="GJJ72356.1"/>
    <property type="molecule type" value="Genomic_DNA"/>
</dbReference>
<reference evidence="3" key="2">
    <citation type="journal article" date="2022" name="Microbiol. Resour. Announc.">
        <title>Whole-Genome Sequence of Entomortierella parvispora E1425, a Mucoromycotan Fungus Associated with Burkholderiaceae-Related Endosymbiotic Bacteria.</title>
        <authorList>
            <person name="Herlambang A."/>
            <person name="Guo Y."/>
            <person name="Takashima Y."/>
            <person name="Narisawa K."/>
            <person name="Ohta H."/>
            <person name="Nishizawa T."/>
        </authorList>
    </citation>
    <scope>NUCLEOTIDE SEQUENCE</scope>
    <source>
        <strain evidence="3">E1425</strain>
    </source>
</reference>
<accession>A0A9P3LVN4</accession>
<dbReference type="PANTHER" id="PTHR43861">
    <property type="entry name" value="TRANS-ACONITATE 2-METHYLTRANSFERASE-RELATED"/>
    <property type="match status" value="1"/>
</dbReference>
<evidence type="ECO:0000313" key="3">
    <source>
        <dbReference type="EMBL" id="GJJ72356.1"/>
    </source>
</evidence>
<dbReference type="GO" id="GO:0008757">
    <property type="term" value="F:S-adenosylmethionine-dependent methyltransferase activity"/>
    <property type="evidence" value="ECO:0007669"/>
    <property type="project" value="InterPro"/>
</dbReference>
<dbReference type="Gene3D" id="3.40.50.150">
    <property type="entry name" value="Vaccinia Virus protein VP39"/>
    <property type="match status" value="1"/>
</dbReference>
<dbReference type="Pfam" id="PF08241">
    <property type="entry name" value="Methyltransf_11"/>
    <property type="match status" value="1"/>
</dbReference>
<reference evidence="3" key="1">
    <citation type="submission" date="2021-11" db="EMBL/GenBank/DDBJ databases">
        <authorList>
            <person name="Herlambang A."/>
            <person name="Guo Y."/>
            <person name="Takashima Y."/>
            <person name="Nishizawa T."/>
        </authorList>
    </citation>
    <scope>NUCLEOTIDE SEQUENCE</scope>
    <source>
        <strain evidence="3">E1425</strain>
    </source>
</reference>
<keyword evidence="4" id="KW-1185">Reference proteome</keyword>